<sequence>MTNTAGLVDNVGNNPDENGNVKAIRNMTRERQEMLQPDILEAKITGKHAKKTYHPATRKRVRQFTRDGRPYKSGDYTNGGLPIWDREAQRPVDPMPYLSFSRHFEDNQPIAGRSGGSGGSRTANAQKSGAANNPNDESPSGASGN</sequence>
<accession>Q6MFW0</accession>
<proteinExistence type="predicted"/>
<organism evidence="2">
    <name type="scientific">Neurospora crassa</name>
    <dbReference type="NCBI Taxonomy" id="5141"/>
    <lineage>
        <taxon>Eukaryota</taxon>
        <taxon>Fungi</taxon>
        <taxon>Dikarya</taxon>
        <taxon>Ascomycota</taxon>
        <taxon>Pezizomycotina</taxon>
        <taxon>Sordariomycetes</taxon>
        <taxon>Sordariomycetidae</taxon>
        <taxon>Sordariales</taxon>
        <taxon>Sordariaceae</taxon>
        <taxon>Neurospora</taxon>
    </lineage>
</organism>
<reference evidence="2" key="1">
    <citation type="submission" date="2003-12" db="EMBL/GenBank/DDBJ databases">
        <authorList>
            <person name="Schulte U."/>
            <person name="Aign V."/>
            <person name="Hoheisel J."/>
            <person name="Brandt P."/>
            <person name="Fartmann B."/>
            <person name="Holland R."/>
            <person name="Nyakatura G."/>
            <person name="Mewes H.W."/>
            <person name="Mannhaupt G."/>
        </authorList>
    </citation>
    <scope>NUCLEOTIDE SEQUENCE</scope>
</reference>
<dbReference type="EMBL" id="BX897672">
    <property type="protein sequence ID" value="CAE85478.1"/>
    <property type="molecule type" value="Genomic_DNA"/>
</dbReference>
<protein>
    <submittedName>
        <fullName evidence="2">Uncharacterized protein B2H10.040</fullName>
    </submittedName>
</protein>
<gene>
    <name evidence="2" type="primary">B2H10.040</name>
</gene>
<name>Q6MFW0_NEUCS</name>
<feature type="compositionally biased region" description="Polar residues" evidence="1">
    <location>
        <begin position="1"/>
        <end position="17"/>
    </location>
</feature>
<feature type="region of interest" description="Disordered" evidence="1">
    <location>
        <begin position="1"/>
        <end position="20"/>
    </location>
</feature>
<dbReference type="AlphaFoldDB" id="Q6MFW0"/>
<feature type="compositionally biased region" description="Basic residues" evidence="1">
    <location>
        <begin position="45"/>
        <end position="63"/>
    </location>
</feature>
<evidence type="ECO:0000313" key="2">
    <source>
        <dbReference type="EMBL" id="CAE85478.1"/>
    </source>
</evidence>
<reference evidence="2" key="2">
    <citation type="submission" date="2003-12" db="EMBL/GenBank/DDBJ databases">
        <authorList>
            <person name="German Neurospora genome project"/>
        </authorList>
    </citation>
    <scope>NUCLEOTIDE SEQUENCE</scope>
</reference>
<evidence type="ECO:0000256" key="1">
    <source>
        <dbReference type="SAM" id="MobiDB-lite"/>
    </source>
</evidence>
<feature type="region of interest" description="Disordered" evidence="1">
    <location>
        <begin position="45"/>
        <end position="145"/>
    </location>
</feature>
<feature type="compositionally biased region" description="Polar residues" evidence="1">
    <location>
        <begin position="122"/>
        <end position="145"/>
    </location>
</feature>